<evidence type="ECO:0000313" key="3">
    <source>
        <dbReference type="Proteomes" id="UP000654075"/>
    </source>
</evidence>
<dbReference type="Proteomes" id="UP000654075">
    <property type="component" value="Unassembled WGS sequence"/>
</dbReference>
<accession>A0A813EM53</accession>
<feature type="compositionally biased region" description="Low complexity" evidence="1">
    <location>
        <begin position="96"/>
        <end position="108"/>
    </location>
</feature>
<feature type="compositionally biased region" description="Polar residues" evidence="1">
    <location>
        <begin position="216"/>
        <end position="225"/>
    </location>
</feature>
<dbReference type="EMBL" id="CAJNNV010012264">
    <property type="protein sequence ID" value="CAE8600561.1"/>
    <property type="molecule type" value="Genomic_DNA"/>
</dbReference>
<feature type="region of interest" description="Disordered" evidence="1">
    <location>
        <begin position="203"/>
        <end position="225"/>
    </location>
</feature>
<feature type="compositionally biased region" description="Basic and acidic residues" evidence="1">
    <location>
        <begin position="205"/>
        <end position="214"/>
    </location>
</feature>
<organism evidence="2 3">
    <name type="scientific">Polarella glacialis</name>
    <name type="common">Dinoflagellate</name>
    <dbReference type="NCBI Taxonomy" id="89957"/>
    <lineage>
        <taxon>Eukaryota</taxon>
        <taxon>Sar</taxon>
        <taxon>Alveolata</taxon>
        <taxon>Dinophyceae</taxon>
        <taxon>Suessiales</taxon>
        <taxon>Suessiaceae</taxon>
        <taxon>Polarella</taxon>
    </lineage>
</organism>
<feature type="compositionally biased region" description="Low complexity" evidence="1">
    <location>
        <begin position="55"/>
        <end position="78"/>
    </location>
</feature>
<reference evidence="2" key="1">
    <citation type="submission" date="2021-02" db="EMBL/GenBank/DDBJ databases">
        <authorList>
            <person name="Dougan E. K."/>
            <person name="Rhodes N."/>
            <person name="Thang M."/>
            <person name="Chan C."/>
        </authorList>
    </citation>
    <scope>NUCLEOTIDE SEQUENCE</scope>
</reference>
<sequence length="225" mass="24454">MFLARRFSIPSIFSSAANSQKKDSEFDEEATSKAGKAKDEQDDSNTSVGDASTFSLASSEESSCASDSDSDSDALLASVSPKSSQAGFRRVRKPESNAGALDSDSDLSSSERLASDWESGNLLSSSFAAVRATQGTAYELWVRSSVEAPVVMHSSSELLKQHGREVEMLCKQRRFGGDERWPVQAWDSAALLQVCRKGPLLKVRRGSDRSERPRMNRSSASSLRL</sequence>
<gene>
    <name evidence="2" type="ORF">PGLA1383_LOCUS18881</name>
</gene>
<dbReference type="AlphaFoldDB" id="A0A813EM53"/>
<feature type="compositionally biased region" description="Polar residues" evidence="1">
    <location>
        <begin position="44"/>
        <end position="54"/>
    </location>
</feature>
<keyword evidence="3" id="KW-1185">Reference proteome</keyword>
<evidence type="ECO:0000313" key="2">
    <source>
        <dbReference type="EMBL" id="CAE8600561.1"/>
    </source>
</evidence>
<proteinExistence type="predicted"/>
<comment type="caution">
    <text evidence="2">The sequence shown here is derived from an EMBL/GenBank/DDBJ whole genome shotgun (WGS) entry which is preliminary data.</text>
</comment>
<name>A0A813EM53_POLGL</name>
<protein>
    <submittedName>
        <fullName evidence="2">Uncharacterized protein</fullName>
    </submittedName>
</protein>
<feature type="region of interest" description="Disordered" evidence="1">
    <location>
        <begin position="1"/>
        <end position="108"/>
    </location>
</feature>
<evidence type="ECO:0000256" key="1">
    <source>
        <dbReference type="SAM" id="MobiDB-lite"/>
    </source>
</evidence>